<proteinExistence type="predicted"/>
<sequence length="64" mass="7229">MVARCPRPVPSEAQPPPPVDCTGVGRIGRILCPFRRRIERRHERVLRCAGWVRWVGATVVARLA</sequence>
<dbReference type="AlphaFoldDB" id="A3NWY3"/>
<name>A3NWY3_BURP0</name>
<gene>
    <name evidence="1" type="ordered locus">BURPS1106A_2601</name>
</gene>
<evidence type="ECO:0000313" key="2">
    <source>
        <dbReference type="Proteomes" id="UP000006738"/>
    </source>
</evidence>
<dbReference type="KEGG" id="bpl:BURPS1106A_2601"/>
<organism evidence="1 2">
    <name type="scientific">Burkholderia pseudomallei (strain 1106a)</name>
    <dbReference type="NCBI Taxonomy" id="357348"/>
    <lineage>
        <taxon>Bacteria</taxon>
        <taxon>Pseudomonadati</taxon>
        <taxon>Pseudomonadota</taxon>
        <taxon>Betaproteobacteria</taxon>
        <taxon>Burkholderiales</taxon>
        <taxon>Burkholderiaceae</taxon>
        <taxon>Burkholderia</taxon>
        <taxon>pseudomallei group</taxon>
    </lineage>
</organism>
<evidence type="ECO:0000313" key="1">
    <source>
        <dbReference type="EMBL" id="ABN91339.1"/>
    </source>
</evidence>
<dbReference type="EMBL" id="CP000572">
    <property type="protein sequence ID" value="ABN91339.1"/>
    <property type="molecule type" value="Genomic_DNA"/>
</dbReference>
<reference evidence="1 2" key="1">
    <citation type="submission" date="2007-02" db="EMBL/GenBank/DDBJ databases">
        <authorList>
            <person name="DeShazer D."/>
            <person name="Woods D.E."/>
            <person name="Nierman W.C."/>
        </authorList>
    </citation>
    <scope>NUCLEOTIDE SEQUENCE [LARGE SCALE GENOMIC DNA]</scope>
    <source>
        <strain evidence="1 2">1106a</strain>
    </source>
</reference>
<dbReference type="HOGENOM" id="CLU_2859082_0_0_4"/>
<accession>A3NWY3</accession>
<protein>
    <submittedName>
        <fullName evidence="1">Uncharacterized protein</fullName>
    </submittedName>
</protein>
<dbReference type="Proteomes" id="UP000006738">
    <property type="component" value="Chromosome I"/>
</dbReference>